<keyword evidence="3" id="KW-1185">Reference proteome</keyword>
<dbReference type="GO" id="GO:0016787">
    <property type="term" value="F:hydrolase activity"/>
    <property type="evidence" value="ECO:0007669"/>
    <property type="project" value="UniProtKB-KW"/>
</dbReference>
<name>A0A2U1CN76_9BURK</name>
<dbReference type="AlphaFoldDB" id="A0A2U1CN76"/>
<dbReference type="SUPFAM" id="SSF56784">
    <property type="entry name" value="HAD-like"/>
    <property type="match status" value="1"/>
</dbReference>
<dbReference type="SFLD" id="SFLDS00003">
    <property type="entry name" value="Haloacid_Dehalogenase"/>
    <property type="match status" value="1"/>
</dbReference>
<dbReference type="InterPro" id="IPR023214">
    <property type="entry name" value="HAD_sf"/>
</dbReference>
<dbReference type="InterPro" id="IPR006439">
    <property type="entry name" value="HAD-SF_hydro_IA"/>
</dbReference>
<feature type="region of interest" description="Disordered" evidence="1">
    <location>
        <begin position="1"/>
        <end position="33"/>
    </location>
</feature>
<dbReference type="NCBIfam" id="TIGR01993">
    <property type="entry name" value="Pyr-5-nucltdase"/>
    <property type="match status" value="1"/>
</dbReference>
<dbReference type="STRING" id="1231391.GCA_000308195_02550"/>
<dbReference type="PANTHER" id="PTHR12725:SF117">
    <property type="entry name" value="HALOACID DEHALOGENASE-LIKE HYDROLASE"/>
    <property type="match status" value="1"/>
</dbReference>
<accession>A0A2U1CN76</accession>
<dbReference type="Proteomes" id="UP000246145">
    <property type="component" value="Unassembled WGS sequence"/>
</dbReference>
<dbReference type="PANTHER" id="PTHR12725">
    <property type="entry name" value="HALOACID DEHALOGENASE-LIKE HYDROLASE"/>
    <property type="match status" value="1"/>
</dbReference>
<dbReference type="SFLD" id="SFLDG01132">
    <property type="entry name" value="C1.5.3:_5'-Nucleotidase_Like"/>
    <property type="match status" value="1"/>
</dbReference>
<evidence type="ECO:0000313" key="3">
    <source>
        <dbReference type="Proteomes" id="UP000246145"/>
    </source>
</evidence>
<comment type="caution">
    <text evidence="2">The sequence shown here is derived from an EMBL/GenBank/DDBJ whole genome shotgun (WGS) entry which is preliminary data.</text>
</comment>
<evidence type="ECO:0000256" key="1">
    <source>
        <dbReference type="SAM" id="MobiDB-lite"/>
    </source>
</evidence>
<dbReference type="InterPro" id="IPR036412">
    <property type="entry name" value="HAD-like_sf"/>
</dbReference>
<evidence type="ECO:0000313" key="2">
    <source>
        <dbReference type="EMBL" id="PVY62469.1"/>
    </source>
</evidence>
<dbReference type="Gene3D" id="3.40.50.1000">
    <property type="entry name" value="HAD superfamily/HAD-like"/>
    <property type="match status" value="1"/>
</dbReference>
<dbReference type="InterPro" id="IPR010237">
    <property type="entry name" value="Pyr-5-nucltdase"/>
</dbReference>
<protein>
    <submittedName>
        <fullName evidence="2">Putative hydrolase of the HAD superfamily</fullName>
    </submittedName>
</protein>
<gene>
    <name evidence="2" type="ORF">C7440_1963</name>
</gene>
<dbReference type="EMBL" id="QEKO01000002">
    <property type="protein sequence ID" value="PVY62469.1"/>
    <property type="molecule type" value="Genomic_DNA"/>
</dbReference>
<keyword evidence="2" id="KW-0378">Hydrolase</keyword>
<dbReference type="SFLD" id="SFLDG01129">
    <property type="entry name" value="C1.5:_HAD__Beta-PGM__Phosphata"/>
    <property type="match status" value="1"/>
</dbReference>
<organism evidence="2 3">
    <name type="scientific">Pusillimonas noertemannii</name>
    <dbReference type="NCBI Taxonomy" id="305977"/>
    <lineage>
        <taxon>Bacteria</taxon>
        <taxon>Pseudomonadati</taxon>
        <taxon>Pseudomonadota</taxon>
        <taxon>Betaproteobacteria</taxon>
        <taxon>Burkholderiales</taxon>
        <taxon>Alcaligenaceae</taxon>
        <taxon>Pusillimonas</taxon>
    </lineage>
</organism>
<proteinExistence type="predicted"/>
<dbReference type="NCBIfam" id="TIGR01509">
    <property type="entry name" value="HAD-SF-IA-v3"/>
    <property type="match status" value="1"/>
</dbReference>
<dbReference type="Gene3D" id="1.10.150.450">
    <property type="match status" value="1"/>
</dbReference>
<reference evidence="2 3" key="1">
    <citation type="submission" date="2018-04" db="EMBL/GenBank/DDBJ databases">
        <title>Genomic Encyclopedia of Type Strains, Phase IV (KMG-IV): sequencing the most valuable type-strain genomes for metagenomic binning, comparative biology and taxonomic classification.</title>
        <authorList>
            <person name="Goeker M."/>
        </authorList>
    </citation>
    <scope>NUCLEOTIDE SEQUENCE [LARGE SCALE GENOMIC DNA]</scope>
    <source>
        <strain evidence="2 3">DSM 10065</strain>
    </source>
</reference>
<sequence length="263" mass="29278">MPAASRPENEPAQRRLLVPPAPHRPRRRSIGSRWAAGDGGERVWLFDLDNTLHDCSVAIFKAIDQNMTEAVIEALGVDLGEAHRLRVMYWKRYGATVIGMSRHHGIDTRSFLERSHRFDPAPLVHCEAGLARKLRGLKGRKILLTNAPLAYARGVLGTLGILQQFESLWTIDHMTLQGRIRPKPTMALMKQVLARVGQPPSNVVLVEDTLRNLKSARALGMKTVHIFHPGTPFSGLHAGRSPYVDLRVNSIGQLLTSRHALRG</sequence>
<dbReference type="Pfam" id="PF00702">
    <property type="entry name" value="Hydrolase"/>
    <property type="match status" value="1"/>
</dbReference>